<evidence type="ECO:0000313" key="4">
    <source>
        <dbReference type="Proteomes" id="UP000024942"/>
    </source>
</evidence>
<dbReference type="RefSeq" id="WP_035538814.1">
    <property type="nucleotide sequence ID" value="NZ_ARYL01000017.1"/>
</dbReference>
<dbReference type="STRING" id="1280953.HOC_11877"/>
<dbReference type="Proteomes" id="UP000024942">
    <property type="component" value="Unassembled WGS sequence"/>
</dbReference>
<feature type="domain" description="GST N-terminal" evidence="1">
    <location>
        <begin position="1"/>
        <end position="81"/>
    </location>
</feature>
<proteinExistence type="predicted"/>
<dbReference type="SUPFAM" id="SSF52833">
    <property type="entry name" value="Thioredoxin-like"/>
    <property type="match status" value="1"/>
</dbReference>
<dbReference type="InterPro" id="IPR036282">
    <property type="entry name" value="Glutathione-S-Trfase_C_sf"/>
</dbReference>
<dbReference type="InterPro" id="IPR036249">
    <property type="entry name" value="Thioredoxin-like_sf"/>
</dbReference>
<evidence type="ECO:0000259" key="1">
    <source>
        <dbReference type="PROSITE" id="PS50404"/>
    </source>
</evidence>
<dbReference type="OrthoDB" id="9813092at2"/>
<evidence type="ECO:0000313" key="3">
    <source>
        <dbReference type="EMBL" id="KDA02081.1"/>
    </source>
</evidence>
<dbReference type="PATRIC" id="fig|1280953.3.peg.2395"/>
<dbReference type="SFLD" id="SFLDS00019">
    <property type="entry name" value="Glutathione_Transferase_(cytos"/>
    <property type="match status" value="1"/>
</dbReference>
<dbReference type="PANTHER" id="PTHR44051:SF8">
    <property type="entry name" value="GLUTATHIONE S-TRANSFERASE GSTA"/>
    <property type="match status" value="1"/>
</dbReference>
<accession>A0A059G5I5</accession>
<sequence length="262" mass="29752">MLVLYEHPLSPYAQKVKIALREKGLEFEVRMPEGIGAGHTKGEFADANPRREVPALIDDDVALFDSTVILEYIDDKWPEPSLMPNAPEERARMRQIEDVMDTHFEAITWGLGELHFFKRGNDEMRKTIEAQASRQIAGFMTWLEKELGDNDWFSGHEFGRGDLSVIPYLNAADGFGYKPAEGSPLAAWIARANARESVSQTDAESRASITGMQMVSAAVESGLFKRQYRDHRLEWMIRSGGMDIVRDGIEKQTIRFTDHWDT</sequence>
<dbReference type="eggNOG" id="COG0625">
    <property type="taxonomic scope" value="Bacteria"/>
</dbReference>
<feature type="domain" description="GST C-terminal" evidence="2">
    <location>
        <begin position="86"/>
        <end position="218"/>
    </location>
</feature>
<dbReference type="PROSITE" id="PS50405">
    <property type="entry name" value="GST_CTER"/>
    <property type="match status" value="1"/>
</dbReference>
<protein>
    <submittedName>
        <fullName evidence="3">Glutathione S-transferase domain-containing protein</fullName>
    </submittedName>
</protein>
<dbReference type="CDD" id="cd00570">
    <property type="entry name" value="GST_N_family"/>
    <property type="match status" value="1"/>
</dbReference>
<dbReference type="SFLD" id="SFLDG00358">
    <property type="entry name" value="Main_(cytGST)"/>
    <property type="match status" value="1"/>
</dbReference>
<dbReference type="PROSITE" id="PS50404">
    <property type="entry name" value="GST_NTER"/>
    <property type="match status" value="1"/>
</dbReference>
<dbReference type="Pfam" id="PF13417">
    <property type="entry name" value="GST_N_3"/>
    <property type="match status" value="1"/>
</dbReference>
<dbReference type="EMBL" id="ARYL01000017">
    <property type="protein sequence ID" value="KDA02081.1"/>
    <property type="molecule type" value="Genomic_DNA"/>
</dbReference>
<dbReference type="AlphaFoldDB" id="A0A059G5I5"/>
<comment type="caution">
    <text evidence="3">The sequence shown here is derived from an EMBL/GenBank/DDBJ whole genome shotgun (WGS) entry which is preliminary data.</text>
</comment>
<dbReference type="Gene3D" id="3.40.30.10">
    <property type="entry name" value="Glutaredoxin"/>
    <property type="match status" value="1"/>
</dbReference>
<dbReference type="PANTHER" id="PTHR44051">
    <property type="entry name" value="GLUTATHIONE S-TRANSFERASE-RELATED"/>
    <property type="match status" value="1"/>
</dbReference>
<organism evidence="3 4">
    <name type="scientific">Hyphomonas oceanitis SCH89</name>
    <dbReference type="NCBI Taxonomy" id="1280953"/>
    <lineage>
        <taxon>Bacteria</taxon>
        <taxon>Pseudomonadati</taxon>
        <taxon>Pseudomonadota</taxon>
        <taxon>Alphaproteobacteria</taxon>
        <taxon>Hyphomonadales</taxon>
        <taxon>Hyphomonadaceae</taxon>
        <taxon>Hyphomonas</taxon>
    </lineage>
</organism>
<evidence type="ECO:0000259" key="2">
    <source>
        <dbReference type="PROSITE" id="PS50405"/>
    </source>
</evidence>
<reference evidence="3 4" key="1">
    <citation type="journal article" date="2014" name="Antonie Van Leeuwenhoek">
        <title>Hyphomonas beringensis sp. nov. and Hyphomonas chukchiensis sp. nov., isolated from surface seawater of the Bering Sea and Chukchi Sea.</title>
        <authorList>
            <person name="Li C."/>
            <person name="Lai Q."/>
            <person name="Li G."/>
            <person name="Dong C."/>
            <person name="Wang J."/>
            <person name="Liao Y."/>
            <person name="Shao Z."/>
        </authorList>
    </citation>
    <scope>NUCLEOTIDE SEQUENCE [LARGE SCALE GENOMIC DNA]</scope>
    <source>
        <strain evidence="3 4">SCH89</strain>
    </source>
</reference>
<gene>
    <name evidence="3" type="ORF">HOC_11877</name>
</gene>
<dbReference type="GO" id="GO:0016740">
    <property type="term" value="F:transferase activity"/>
    <property type="evidence" value="ECO:0007669"/>
    <property type="project" value="UniProtKB-KW"/>
</dbReference>
<dbReference type="InterPro" id="IPR040079">
    <property type="entry name" value="Glutathione_S-Trfase"/>
</dbReference>
<dbReference type="CDD" id="cd00299">
    <property type="entry name" value="GST_C_family"/>
    <property type="match status" value="1"/>
</dbReference>
<dbReference type="InterPro" id="IPR010987">
    <property type="entry name" value="Glutathione-S-Trfase_C-like"/>
</dbReference>
<dbReference type="InterPro" id="IPR004045">
    <property type="entry name" value="Glutathione_S-Trfase_N"/>
</dbReference>
<dbReference type="Gene3D" id="1.20.1050.10">
    <property type="match status" value="1"/>
</dbReference>
<keyword evidence="3" id="KW-0808">Transferase</keyword>
<name>A0A059G5I5_9PROT</name>
<dbReference type="SUPFAM" id="SSF47616">
    <property type="entry name" value="GST C-terminal domain-like"/>
    <property type="match status" value="1"/>
</dbReference>
<keyword evidence="4" id="KW-1185">Reference proteome</keyword>